<feature type="transmembrane region" description="Helical" evidence="1">
    <location>
        <begin position="26"/>
        <end position="42"/>
    </location>
</feature>
<proteinExistence type="predicted"/>
<keyword evidence="1" id="KW-1133">Transmembrane helix</keyword>
<dbReference type="EMBL" id="GGEC01070720">
    <property type="protein sequence ID" value="MBX51204.1"/>
    <property type="molecule type" value="Transcribed_RNA"/>
</dbReference>
<dbReference type="AlphaFoldDB" id="A0A2P2P8V8"/>
<evidence type="ECO:0000313" key="2">
    <source>
        <dbReference type="EMBL" id="MBX51204.1"/>
    </source>
</evidence>
<protein>
    <submittedName>
        <fullName evidence="2">Uncharacterized protein</fullName>
    </submittedName>
</protein>
<reference evidence="2" key="1">
    <citation type="submission" date="2018-02" db="EMBL/GenBank/DDBJ databases">
        <title>Rhizophora mucronata_Transcriptome.</title>
        <authorList>
            <person name="Meera S.P."/>
            <person name="Sreeshan A."/>
            <person name="Augustine A."/>
        </authorList>
    </citation>
    <scope>NUCLEOTIDE SEQUENCE</scope>
    <source>
        <tissue evidence="2">Leaf</tissue>
    </source>
</reference>
<name>A0A2P2P8V8_RHIMU</name>
<evidence type="ECO:0000256" key="1">
    <source>
        <dbReference type="SAM" id="Phobius"/>
    </source>
</evidence>
<sequence>MDPAVFWLIPGNTGKSQNGNGLHQESLMTLVFFFFLTFFLVLNV</sequence>
<keyword evidence="1" id="KW-0812">Transmembrane</keyword>
<accession>A0A2P2P8V8</accession>
<organism evidence="2">
    <name type="scientific">Rhizophora mucronata</name>
    <name type="common">Asiatic mangrove</name>
    <dbReference type="NCBI Taxonomy" id="61149"/>
    <lineage>
        <taxon>Eukaryota</taxon>
        <taxon>Viridiplantae</taxon>
        <taxon>Streptophyta</taxon>
        <taxon>Embryophyta</taxon>
        <taxon>Tracheophyta</taxon>
        <taxon>Spermatophyta</taxon>
        <taxon>Magnoliopsida</taxon>
        <taxon>eudicotyledons</taxon>
        <taxon>Gunneridae</taxon>
        <taxon>Pentapetalae</taxon>
        <taxon>rosids</taxon>
        <taxon>fabids</taxon>
        <taxon>Malpighiales</taxon>
        <taxon>Rhizophoraceae</taxon>
        <taxon>Rhizophora</taxon>
    </lineage>
</organism>
<keyword evidence="1" id="KW-0472">Membrane</keyword>